<dbReference type="Proteomes" id="UP000663829">
    <property type="component" value="Unassembled WGS sequence"/>
</dbReference>
<name>A0A813QAN1_9BILA</name>
<sequence>MIKQYLEATADSSQNSSDNFNYSAPLEPFQYKSTQPLKSEQSSTESTPKPTSMQNEIVQQQYDFDNLREELVKAEERVVQLRLELKQIQSKKWSDSDHRSSSTRTSSLSNHEQEQQQSTALSDSPISLYRFSQPPSTSSLPVHISYHIVPCSFRPSQPLPDILKNNILPLEGCSLCAVGHQKHFIHQLLLPQQQDHHHQHVNLSSIRTVPSSVTDAASTPLIGQGELYQQPSPVVPLYQHREQLERHLEWLKQALNELETTEYGNHDIKVKAPGLYIIREKSKQLRALKATHREQQAPFIECRIRQLENELIQALSDHSKDVSFKLEMNERRSAILMKIMQITDQLTIVYQQIRHQRLSTSFSSIVLSRSTSTNSTSSQRTKSSLSHSISQQDYKSTNKFNGSRSRSTTGTKSKTKFRSYTPNKLSSIDKQATTIELAKLEPILNTDTDSLKIGDRVYVNGEWPGVIVYIGETLFAEGEWCAVVLDDETNGCNDGRVGGKRYFQTNPNRGIFCRLTKVTRTPVCYTKTLFDT</sequence>
<proteinExistence type="predicted"/>
<evidence type="ECO:0000313" key="5">
    <source>
        <dbReference type="Proteomes" id="UP000663829"/>
    </source>
</evidence>
<comment type="caution">
    <text evidence="3">The sequence shown here is derived from an EMBL/GenBank/DDBJ whole genome shotgun (WGS) entry which is preliminary data.</text>
</comment>
<evidence type="ECO:0000259" key="2">
    <source>
        <dbReference type="PROSITE" id="PS50245"/>
    </source>
</evidence>
<protein>
    <recommendedName>
        <fullName evidence="2">CAP-Gly domain-containing protein</fullName>
    </recommendedName>
</protein>
<dbReference type="AlphaFoldDB" id="A0A813QAN1"/>
<feature type="region of interest" description="Disordered" evidence="1">
    <location>
        <begin position="90"/>
        <end position="132"/>
    </location>
</feature>
<dbReference type="EMBL" id="CAJNOQ010000151">
    <property type="protein sequence ID" value="CAF0764745.1"/>
    <property type="molecule type" value="Genomic_DNA"/>
</dbReference>
<organism evidence="3 5">
    <name type="scientific">Didymodactylos carnosus</name>
    <dbReference type="NCBI Taxonomy" id="1234261"/>
    <lineage>
        <taxon>Eukaryota</taxon>
        <taxon>Metazoa</taxon>
        <taxon>Spiralia</taxon>
        <taxon>Gnathifera</taxon>
        <taxon>Rotifera</taxon>
        <taxon>Eurotatoria</taxon>
        <taxon>Bdelloidea</taxon>
        <taxon>Philodinida</taxon>
        <taxon>Philodinidae</taxon>
        <taxon>Didymodactylos</taxon>
    </lineage>
</organism>
<feature type="compositionally biased region" description="Low complexity" evidence="1">
    <location>
        <begin position="402"/>
        <end position="412"/>
    </location>
</feature>
<reference evidence="3" key="1">
    <citation type="submission" date="2021-02" db="EMBL/GenBank/DDBJ databases">
        <authorList>
            <person name="Nowell W R."/>
        </authorList>
    </citation>
    <scope>NUCLEOTIDE SEQUENCE</scope>
</reference>
<dbReference type="Gene3D" id="2.30.30.190">
    <property type="entry name" value="CAP Gly-rich-like domain"/>
    <property type="match status" value="1"/>
</dbReference>
<dbReference type="SMART" id="SM01052">
    <property type="entry name" value="CAP_GLY"/>
    <property type="match status" value="1"/>
</dbReference>
<dbReference type="Proteomes" id="UP000681722">
    <property type="component" value="Unassembled WGS sequence"/>
</dbReference>
<feature type="compositionally biased region" description="Polar residues" evidence="1">
    <location>
        <begin position="10"/>
        <end position="22"/>
    </location>
</feature>
<keyword evidence="5" id="KW-1185">Reference proteome</keyword>
<feature type="region of interest" description="Disordered" evidence="1">
    <location>
        <begin position="1"/>
        <end position="55"/>
    </location>
</feature>
<dbReference type="SUPFAM" id="SSF74924">
    <property type="entry name" value="Cap-Gly domain"/>
    <property type="match status" value="1"/>
</dbReference>
<dbReference type="PANTHER" id="PTHR18916:SF93">
    <property type="entry name" value="RESTIN HOMOLOG"/>
    <property type="match status" value="1"/>
</dbReference>
<feature type="compositionally biased region" description="Polar residues" evidence="1">
    <location>
        <begin position="115"/>
        <end position="125"/>
    </location>
</feature>
<evidence type="ECO:0000313" key="3">
    <source>
        <dbReference type="EMBL" id="CAF0764745.1"/>
    </source>
</evidence>
<feature type="compositionally biased region" description="Polar residues" evidence="1">
    <location>
        <begin position="31"/>
        <end position="55"/>
    </location>
</feature>
<dbReference type="PANTHER" id="PTHR18916">
    <property type="entry name" value="DYNACTIN 1-RELATED MICROTUBULE-BINDING"/>
    <property type="match status" value="1"/>
</dbReference>
<feature type="compositionally biased region" description="Polar residues" evidence="1">
    <location>
        <begin position="389"/>
        <end position="401"/>
    </location>
</feature>
<dbReference type="PROSITE" id="PS50245">
    <property type="entry name" value="CAP_GLY_2"/>
    <property type="match status" value="1"/>
</dbReference>
<feature type="compositionally biased region" description="Low complexity" evidence="1">
    <location>
        <begin position="369"/>
        <end position="388"/>
    </location>
</feature>
<accession>A0A813QAN1</accession>
<evidence type="ECO:0000256" key="1">
    <source>
        <dbReference type="SAM" id="MobiDB-lite"/>
    </source>
</evidence>
<feature type="domain" description="CAP-Gly" evidence="2">
    <location>
        <begin position="471"/>
        <end position="514"/>
    </location>
</feature>
<dbReference type="InterPro" id="IPR036859">
    <property type="entry name" value="CAP-Gly_dom_sf"/>
</dbReference>
<feature type="region of interest" description="Disordered" evidence="1">
    <location>
        <begin position="369"/>
        <end position="418"/>
    </location>
</feature>
<dbReference type="InterPro" id="IPR000938">
    <property type="entry name" value="CAP-Gly_domain"/>
</dbReference>
<dbReference type="EMBL" id="CAJOBC010000151">
    <property type="protein sequence ID" value="CAF3545982.1"/>
    <property type="molecule type" value="Genomic_DNA"/>
</dbReference>
<gene>
    <name evidence="3" type="ORF">GPM918_LOCUS1586</name>
    <name evidence="4" type="ORF">SRO942_LOCUS1586</name>
</gene>
<dbReference type="OrthoDB" id="2130750at2759"/>
<evidence type="ECO:0000313" key="4">
    <source>
        <dbReference type="EMBL" id="CAF3545982.1"/>
    </source>
</evidence>
<dbReference type="Pfam" id="PF01302">
    <property type="entry name" value="CAP_GLY"/>
    <property type="match status" value="1"/>
</dbReference>